<evidence type="ECO:0000313" key="2">
    <source>
        <dbReference type="Proteomes" id="UP000255467"/>
    </source>
</evidence>
<dbReference type="Gene3D" id="3.40.50.1000">
    <property type="entry name" value="HAD superfamily/HAD-like"/>
    <property type="match status" value="1"/>
</dbReference>
<organism evidence="1 2">
    <name type="scientific">Nocardia otitidiscaviarum</name>
    <dbReference type="NCBI Taxonomy" id="1823"/>
    <lineage>
        <taxon>Bacteria</taxon>
        <taxon>Bacillati</taxon>
        <taxon>Actinomycetota</taxon>
        <taxon>Actinomycetes</taxon>
        <taxon>Mycobacteriales</taxon>
        <taxon>Nocardiaceae</taxon>
        <taxon>Nocardia</taxon>
    </lineage>
</organism>
<dbReference type="Proteomes" id="UP000255467">
    <property type="component" value="Unassembled WGS sequence"/>
</dbReference>
<dbReference type="InterPro" id="IPR036412">
    <property type="entry name" value="HAD-like_sf"/>
</dbReference>
<dbReference type="AlphaFoldDB" id="A0A378YW83"/>
<evidence type="ECO:0000313" key="1">
    <source>
        <dbReference type="EMBL" id="SUA80790.1"/>
    </source>
</evidence>
<dbReference type="InterPro" id="IPR023214">
    <property type="entry name" value="HAD_sf"/>
</dbReference>
<dbReference type="InterPro" id="IPR023198">
    <property type="entry name" value="PGP-like_dom2"/>
</dbReference>
<dbReference type="OrthoDB" id="9795007at2"/>
<dbReference type="SUPFAM" id="SSF56784">
    <property type="entry name" value="HAD-like"/>
    <property type="match status" value="1"/>
</dbReference>
<protein>
    <recommendedName>
        <fullName evidence="3">HAD family phosphatase</fullName>
    </recommendedName>
</protein>
<keyword evidence="2" id="KW-1185">Reference proteome</keyword>
<accession>A0A378YW83</accession>
<proteinExistence type="predicted"/>
<reference evidence="1 2" key="1">
    <citation type="submission" date="2018-06" db="EMBL/GenBank/DDBJ databases">
        <authorList>
            <consortium name="Pathogen Informatics"/>
            <person name="Doyle S."/>
        </authorList>
    </citation>
    <scope>NUCLEOTIDE SEQUENCE [LARGE SCALE GENOMIC DNA]</scope>
    <source>
        <strain evidence="1 2">NCTC1934</strain>
    </source>
</reference>
<evidence type="ECO:0008006" key="3">
    <source>
        <dbReference type="Google" id="ProtNLM"/>
    </source>
</evidence>
<dbReference type="RefSeq" id="WP_039815207.1">
    <property type="nucleotide sequence ID" value="NZ_UGRY01000002.1"/>
</dbReference>
<dbReference type="Gene3D" id="1.10.150.240">
    <property type="entry name" value="Putative phosphatase, domain 2"/>
    <property type="match status" value="1"/>
</dbReference>
<dbReference type="EMBL" id="UGRY01000002">
    <property type="protein sequence ID" value="SUA80790.1"/>
    <property type="molecule type" value="Genomic_DNA"/>
</dbReference>
<sequence>MPFSAVIFDIGGVLEVTEEMDFDIRWEQRLGLERGQIVGRLADVWSAGSIGTITEPAFRDAIIGRLELEPHTADELIEDIWRQYLGVANSELIAYAKTLRPRHRTGIISNSFVGAREREQRAYGFEDLVDDAQIALDGATAAGMTTIHHTDNATTITALNTLLHTAGAE</sequence>
<gene>
    <name evidence="1" type="ORF">NCTC1934_04452</name>
</gene>
<name>A0A378YW83_9NOCA</name>